<evidence type="ECO:0000313" key="3">
    <source>
        <dbReference type="Proteomes" id="UP001244341"/>
    </source>
</evidence>
<evidence type="ECO:0000313" key="2">
    <source>
        <dbReference type="EMBL" id="WIA15309.1"/>
    </source>
</evidence>
<dbReference type="PANTHER" id="PTHR34673">
    <property type="entry name" value="COLD-REGULATED PROTEIN"/>
    <property type="match status" value="1"/>
</dbReference>
<dbReference type="PANTHER" id="PTHR34673:SF1">
    <property type="entry name" value="COLD-REGULATED PROTEIN"/>
    <property type="match status" value="1"/>
</dbReference>
<keyword evidence="1" id="KW-1133">Transmembrane helix</keyword>
<protein>
    <submittedName>
        <fullName evidence="2">Uncharacterized protein</fullName>
    </submittedName>
</protein>
<gene>
    <name evidence="2" type="ORF">OEZ85_001976</name>
</gene>
<keyword evidence="3" id="KW-1185">Reference proteome</keyword>
<name>A0ABY8U1I5_TETOB</name>
<dbReference type="EMBL" id="CP126213">
    <property type="protein sequence ID" value="WIA15309.1"/>
    <property type="molecule type" value="Genomic_DNA"/>
</dbReference>
<sequence>MMCIEIGSNNACRCKIIGPTLGVVVGLVTAVVAWPLGALVYCCNRPAANRAFSTPVNTYGTVKNAIPI</sequence>
<organism evidence="2 3">
    <name type="scientific">Tetradesmus obliquus</name>
    <name type="common">Green alga</name>
    <name type="synonym">Acutodesmus obliquus</name>
    <dbReference type="NCBI Taxonomy" id="3088"/>
    <lineage>
        <taxon>Eukaryota</taxon>
        <taxon>Viridiplantae</taxon>
        <taxon>Chlorophyta</taxon>
        <taxon>core chlorophytes</taxon>
        <taxon>Chlorophyceae</taxon>
        <taxon>CS clade</taxon>
        <taxon>Sphaeropleales</taxon>
        <taxon>Scenedesmaceae</taxon>
        <taxon>Tetradesmus</taxon>
    </lineage>
</organism>
<evidence type="ECO:0000256" key="1">
    <source>
        <dbReference type="SAM" id="Phobius"/>
    </source>
</evidence>
<accession>A0ABY8U1I5</accession>
<keyword evidence="1" id="KW-0472">Membrane</keyword>
<proteinExistence type="predicted"/>
<reference evidence="2 3" key="1">
    <citation type="submission" date="2023-05" db="EMBL/GenBank/DDBJ databases">
        <title>A 100% complete, gapless, phased diploid assembly of the Scenedesmus obliquus UTEX 3031 genome.</title>
        <authorList>
            <person name="Biondi T.C."/>
            <person name="Hanschen E.R."/>
            <person name="Kwon T."/>
            <person name="Eng W."/>
            <person name="Kruse C.P.S."/>
            <person name="Koehler S.I."/>
            <person name="Kunde Y."/>
            <person name="Gleasner C.D."/>
            <person name="You Mak K.T."/>
            <person name="Polle J."/>
            <person name="Hovde B.T."/>
            <person name="Starkenburg S.R."/>
        </authorList>
    </citation>
    <scope>NUCLEOTIDE SEQUENCE [LARGE SCALE GENOMIC DNA]</scope>
    <source>
        <strain evidence="2 3">DOE0152z</strain>
    </source>
</reference>
<keyword evidence="1" id="KW-0812">Transmembrane</keyword>
<dbReference type="Proteomes" id="UP001244341">
    <property type="component" value="Chromosome 6b"/>
</dbReference>
<feature type="transmembrane region" description="Helical" evidence="1">
    <location>
        <begin position="21"/>
        <end position="41"/>
    </location>
</feature>